<organism evidence="3 4">
    <name type="scientific">Chondromyces crocatus</name>
    <dbReference type="NCBI Taxonomy" id="52"/>
    <lineage>
        <taxon>Bacteria</taxon>
        <taxon>Pseudomonadati</taxon>
        <taxon>Myxococcota</taxon>
        <taxon>Polyangia</taxon>
        <taxon>Polyangiales</taxon>
        <taxon>Polyangiaceae</taxon>
        <taxon>Chondromyces</taxon>
    </lineage>
</organism>
<feature type="transmembrane region" description="Helical" evidence="2">
    <location>
        <begin position="212"/>
        <end position="232"/>
    </location>
</feature>
<protein>
    <submittedName>
        <fullName evidence="3">Uncharacterized protein</fullName>
    </submittedName>
</protein>
<dbReference type="KEGG" id="ccro:CMC5_058600"/>
<dbReference type="OrthoDB" id="5512925at2"/>
<feature type="compositionally biased region" description="Low complexity" evidence="1">
    <location>
        <begin position="358"/>
        <end position="377"/>
    </location>
</feature>
<evidence type="ECO:0000256" key="1">
    <source>
        <dbReference type="SAM" id="MobiDB-lite"/>
    </source>
</evidence>
<gene>
    <name evidence="3" type="ORF">CMC5_058600</name>
</gene>
<feature type="region of interest" description="Disordered" evidence="1">
    <location>
        <begin position="341"/>
        <end position="422"/>
    </location>
</feature>
<feature type="transmembrane region" description="Helical" evidence="2">
    <location>
        <begin position="263"/>
        <end position="283"/>
    </location>
</feature>
<keyword evidence="2" id="KW-0812">Transmembrane</keyword>
<dbReference type="EMBL" id="CP012159">
    <property type="protein sequence ID" value="AKT41654.1"/>
    <property type="molecule type" value="Genomic_DNA"/>
</dbReference>
<reference evidence="3 4" key="1">
    <citation type="submission" date="2015-07" db="EMBL/GenBank/DDBJ databases">
        <title>Genome analysis of myxobacterium Chondromyces crocatus Cm c5 reveals a high potential for natural compound synthesis and the genetic basis for the loss of fruiting body formation.</title>
        <authorList>
            <person name="Zaburannyi N."/>
            <person name="Bunk B."/>
            <person name="Maier J."/>
            <person name="Overmann J."/>
            <person name="Mueller R."/>
        </authorList>
    </citation>
    <scope>NUCLEOTIDE SEQUENCE [LARGE SCALE GENOMIC DNA]</scope>
    <source>
        <strain evidence="3 4">Cm c5</strain>
    </source>
</reference>
<dbReference type="RefSeq" id="WP_050433402.1">
    <property type="nucleotide sequence ID" value="NZ_CP012159.1"/>
</dbReference>
<evidence type="ECO:0000313" key="4">
    <source>
        <dbReference type="Proteomes" id="UP000067626"/>
    </source>
</evidence>
<keyword evidence="2" id="KW-0472">Membrane</keyword>
<feature type="transmembrane region" description="Helical" evidence="2">
    <location>
        <begin position="171"/>
        <end position="192"/>
    </location>
</feature>
<name>A0A0K1EL97_CHOCO</name>
<dbReference type="AlphaFoldDB" id="A0A0K1EL97"/>
<feature type="transmembrane region" description="Helical" evidence="2">
    <location>
        <begin position="134"/>
        <end position="159"/>
    </location>
</feature>
<feature type="compositionally biased region" description="Basic and acidic residues" evidence="1">
    <location>
        <begin position="347"/>
        <end position="357"/>
    </location>
</feature>
<evidence type="ECO:0000256" key="2">
    <source>
        <dbReference type="SAM" id="Phobius"/>
    </source>
</evidence>
<dbReference type="PATRIC" id="fig|52.7.peg.6465"/>
<feature type="transmembrane region" description="Helical" evidence="2">
    <location>
        <begin position="75"/>
        <end position="95"/>
    </location>
</feature>
<feature type="compositionally biased region" description="Basic and acidic residues" evidence="1">
    <location>
        <begin position="384"/>
        <end position="422"/>
    </location>
</feature>
<dbReference type="Proteomes" id="UP000067626">
    <property type="component" value="Chromosome"/>
</dbReference>
<feature type="transmembrane region" description="Helical" evidence="2">
    <location>
        <begin position="45"/>
        <end position="68"/>
    </location>
</feature>
<keyword evidence="4" id="KW-1185">Reference proteome</keyword>
<accession>A0A0K1EL97</accession>
<proteinExistence type="predicted"/>
<feature type="transmembrane region" description="Helical" evidence="2">
    <location>
        <begin position="101"/>
        <end position="122"/>
    </location>
</feature>
<evidence type="ECO:0000313" key="3">
    <source>
        <dbReference type="EMBL" id="AKT41654.1"/>
    </source>
</evidence>
<keyword evidence="2" id="KW-1133">Transmembrane helix</keyword>
<sequence>MPALRFLWPLAALGVLATLIGKMLAPSIGGITVGLEGLVLQLDRAGGMLSQLFALLAVVATSSLVSLVSQSRSPIALRVFAVMTSSLVALEVIYASGRERVPEVMAVFIAGIVGTLALVAAWDARRAVFSRHAALVLGLLGLGGLLRLAGALLAVRAIATSSVAVGSVAQGLSTAAFVLDGLGALVAAAGLVKRRDPRASAGSDQAPTSSPLLSPMVLLALGLAFVATRYAASAASNEVHPGELLVFRMLDRLVVRPLPTAPLGAQHFVAALSFVMAGLALAVRRPTPALSAVVALALLSRGAVGAPLGAISLSLASMGILLAARDERGLWAALLGADRGRASGGGHGEKAEGRGEEPAAAEGVEAQAEPGAGAQAEPDAELQDGARDGEGERSGDADVRGDGVRAGDAGAGEKVREDGVER</sequence>